<keyword evidence="2" id="KW-0902">Two-component regulatory system</keyword>
<feature type="non-terminal residue" evidence="4">
    <location>
        <position position="34"/>
    </location>
</feature>
<dbReference type="PROSITE" id="PS50110">
    <property type="entry name" value="RESPONSE_REGULATORY"/>
    <property type="match status" value="1"/>
</dbReference>
<dbReference type="EMBL" id="LAZR01035243">
    <property type="protein sequence ID" value="KKL28028.1"/>
    <property type="molecule type" value="Genomic_DNA"/>
</dbReference>
<name>A0A0F9EW50_9ZZZZ</name>
<protein>
    <recommendedName>
        <fullName evidence="3">Response regulatory domain-containing protein</fullName>
    </recommendedName>
</protein>
<dbReference type="Gene3D" id="3.40.50.2300">
    <property type="match status" value="1"/>
</dbReference>
<organism evidence="4">
    <name type="scientific">marine sediment metagenome</name>
    <dbReference type="NCBI Taxonomy" id="412755"/>
    <lineage>
        <taxon>unclassified sequences</taxon>
        <taxon>metagenomes</taxon>
        <taxon>ecological metagenomes</taxon>
    </lineage>
</organism>
<reference evidence="4" key="1">
    <citation type="journal article" date="2015" name="Nature">
        <title>Complex archaea that bridge the gap between prokaryotes and eukaryotes.</title>
        <authorList>
            <person name="Spang A."/>
            <person name="Saw J.H."/>
            <person name="Jorgensen S.L."/>
            <person name="Zaremba-Niedzwiedzka K."/>
            <person name="Martijn J."/>
            <person name="Lind A.E."/>
            <person name="van Eijk R."/>
            <person name="Schleper C."/>
            <person name="Guy L."/>
            <person name="Ettema T.J."/>
        </authorList>
    </citation>
    <scope>NUCLEOTIDE SEQUENCE</scope>
</reference>
<evidence type="ECO:0000256" key="1">
    <source>
        <dbReference type="ARBA" id="ARBA00022553"/>
    </source>
</evidence>
<evidence type="ECO:0000259" key="3">
    <source>
        <dbReference type="PROSITE" id="PS50110"/>
    </source>
</evidence>
<proteinExistence type="predicted"/>
<feature type="domain" description="Response regulatory" evidence="3">
    <location>
        <begin position="1"/>
        <end position="34"/>
    </location>
</feature>
<keyword evidence="1" id="KW-0597">Phosphoprotein</keyword>
<gene>
    <name evidence="4" type="ORF">LCGC14_2379270</name>
</gene>
<dbReference type="SUPFAM" id="SSF52172">
    <property type="entry name" value="CheY-like"/>
    <property type="match status" value="1"/>
</dbReference>
<sequence>MTANVMASDRELCLEAGMNDHIAKPIDPDQLFGV</sequence>
<dbReference type="InterPro" id="IPR001789">
    <property type="entry name" value="Sig_transdc_resp-reg_receiver"/>
</dbReference>
<accession>A0A0F9EW50</accession>
<dbReference type="GO" id="GO:0000160">
    <property type="term" value="P:phosphorelay signal transduction system"/>
    <property type="evidence" value="ECO:0007669"/>
    <property type="project" value="UniProtKB-KW"/>
</dbReference>
<comment type="caution">
    <text evidence="4">The sequence shown here is derived from an EMBL/GenBank/DDBJ whole genome shotgun (WGS) entry which is preliminary data.</text>
</comment>
<evidence type="ECO:0000256" key="2">
    <source>
        <dbReference type="ARBA" id="ARBA00023012"/>
    </source>
</evidence>
<dbReference type="PANTHER" id="PTHR45339:SF1">
    <property type="entry name" value="HYBRID SIGNAL TRANSDUCTION HISTIDINE KINASE J"/>
    <property type="match status" value="1"/>
</dbReference>
<dbReference type="PANTHER" id="PTHR45339">
    <property type="entry name" value="HYBRID SIGNAL TRANSDUCTION HISTIDINE KINASE J"/>
    <property type="match status" value="1"/>
</dbReference>
<dbReference type="AlphaFoldDB" id="A0A0F9EW50"/>
<dbReference type="InterPro" id="IPR011006">
    <property type="entry name" value="CheY-like_superfamily"/>
</dbReference>
<evidence type="ECO:0000313" key="4">
    <source>
        <dbReference type="EMBL" id="KKL28028.1"/>
    </source>
</evidence>